<name>A0A2T0X6Z5_9RHOB</name>
<dbReference type="OrthoDB" id="9794206at2"/>
<organism evidence="1 2">
    <name type="scientific">Hasllibacter halocynthiae</name>
    <dbReference type="NCBI Taxonomy" id="595589"/>
    <lineage>
        <taxon>Bacteria</taxon>
        <taxon>Pseudomonadati</taxon>
        <taxon>Pseudomonadota</taxon>
        <taxon>Alphaproteobacteria</taxon>
        <taxon>Rhodobacterales</taxon>
        <taxon>Roseobacteraceae</taxon>
        <taxon>Hasllibacter</taxon>
    </lineage>
</organism>
<dbReference type="Pfam" id="PF05159">
    <property type="entry name" value="Capsule_synth"/>
    <property type="match status" value="1"/>
</dbReference>
<comment type="caution">
    <text evidence="1">The sequence shown here is derived from an EMBL/GenBank/DDBJ whole genome shotgun (WGS) entry which is preliminary data.</text>
</comment>
<dbReference type="GO" id="GO:0000271">
    <property type="term" value="P:polysaccharide biosynthetic process"/>
    <property type="evidence" value="ECO:0007669"/>
    <property type="project" value="InterPro"/>
</dbReference>
<dbReference type="Proteomes" id="UP000238801">
    <property type="component" value="Unassembled WGS sequence"/>
</dbReference>
<dbReference type="AlphaFoldDB" id="A0A2T0X6Z5"/>
<gene>
    <name evidence="1" type="ORF">BCF33_0327</name>
</gene>
<dbReference type="RefSeq" id="WP_106159196.1">
    <property type="nucleotide sequence ID" value="NZ_PVTT01000001.1"/>
</dbReference>
<dbReference type="InterPro" id="IPR007833">
    <property type="entry name" value="Capsule_polysaccharide_synth"/>
</dbReference>
<dbReference type="EMBL" id="PVTT01000001">
    <property type="protein sequence ID" value="PRY94731.1"/>
    <property type="molecule type" value="Genomic_DNA"/>
</dbReference>
<proteinExistence type="predicted"/>
<accession>A0A2T0X6Z5</accession>
<protein>
    <submittedName>
        <fullName evidence="1">Capsular polysaccharide export protein</fullName>
    </submittedName>
</protein>
<evidence type="ECO:0000313" key="2">
    <source>
        <dbReference type="Proteomes" id="UP000238801"/>
    </source>
</evidence>
<reference evidence="1 2" key="1">
    <citation type="submission" date="2018-03" db="EMBL/GenBank/DDBJ databases">
        <title>Genomic Encyclopedia of Archaeal and Bacterial Type Strains, Phase II (KMG-II): from individual species to whole genera.</title>
        <authorList>
            <person name="Goeker M."/>
        </authorList>
    </citation>
    <scope>NUCLEOTIDE SEQUENCE [LARGE SCALE GENOMIC DNA]</scope>
    <source>
        <strain evidence="1 2">DSM 29318</strain>
    </source>
</reference>
<sequence length="441" mass="48823">MAHAREGDIVRAAHPGRGPNRRFLLLQGPHGPFFSQLARHLRDAGAQVRRVGFNAGDAAFWHGPGFVRFDAPQEAWPAFADDLMSREGTTDLVLYGDVRPVHAEAIRLAEARGIRVHVFEEGYMRPYWVTYERGGSNGRSRLMTTSIADMRAALAASGMEGPETPGHWGDTRQHVFWGAAYHGAVLLGARRWPAFRPHRTIGIGQEAMLHARRLGGMPAAAALRRGVTARIQRGGWPFHLVLLQLAHDASLTAHSDFSSPRDFADTVVRGFAEGAPPHHRLVFKAHPLEDGRARPRDAVRAAARRHGVEGRVHYVPGGKLARLLDDARSAVTVNSTAGQQVLWRGLPLKTFGAAVYDKPEFVSPQPLPDFFARPGRPDSRAYKDYRRYLLETSQVAGGFYSARGRRQLLRQVVDMVLAPENPYDALSSGRASPRQQLRVVR</sequence>
<evidence type="ECO:0000313" key="1">
    <source>
        <dbReference type="EMBL" id="PRY94731.1"/>
    </source>
</evidence>
<dbReference type="GO" id="GO:0015774">
    <property type="term" value="P:polysaccharide transport"/>
    <property type="evidence" value="ECO:0007669"/>
    <property type="project" value="InterPro"/>
</dbReference>
<keyword evidence="2" id="KW-1185">Reference proteome</keyword>